<dbReference type="SUPFAM" id="SSF55008">
    <property type="entry name" value="HMA, heavy metal-associated domain"/>
    <property type="match status" value="1"/>
</dbReference>
<dbReference type="RefSeq" id="WP_060940209.1">
    <property type="nucleotide sequence ID" value="NZ_KQ957198.1"/>
</dbReference>
<dbReference type="Gene3D" id="3.30.70.100">
    <property type="match status" value="1"/>
</dbReference>
<feature type="domain" description="HMA" evidence="2">
    <location>
        <begin position="2"/>
        <end position="68"/>
    </location>
</feature>
<keyword evidence="4" id="KW-1185">Reference proteome</keyword>
<evidence type="ECO:0000259" key="2">
    <source>
        <dbReference type="PROSITE" id="PS50846"/>
    </source>
</evidence>
<dbReference type="Proteomes" id="UP000070533">
    <property type="component" value="Unassembled WGS sequence"/>
</dbReference>
<dbReference type="PROSITE" id="PS50846">
    <property type="entry name" value="HMA_2"/>
    <property type="match status" value="1"/>
</dbReference>
<name>A0A133QJF0_9BACT</name>
<dbReference type="InterPro" id="IPR006121">
    <property type="entry name" value="HMA_dom"/>
</dbReference>
<dbReference type="FunFam" id="3.30.70.100:FF:000001">
    <property type="entry name" value="ATPase copper transporting beta"/>
    <property type="match status" value="1"/>
</dbReference>
<dbReference type="GO" id="GO:0046872">
    <property type="term" value="F:metal ion binding"/>
    <property type="evidence" value="ECO:0007669"/>
    <property type="project" value="UniProtKB-KW"/>
</dbReference>
<organism evidence="3 4">
    <name type="scientific">Prevotella corporis</name>
    <dbReference type="NCBI Taxonomy" id="28128"/>
    <lineage>
        <taxon>Bacteria</taxon>
        <taxon>Pseudomonadati</taxon>
        <taxon>Bacteroidota</taxon>
        <taxon>Bacteroidia</taxon>
        <taxon>Bacteroidales</taxon>
        <taxon>Prevotellaceae</taxon>
        <taxon>Prevotella</taxon>
    </lineage>
</organism>
<evidence type="ECO:0000313" key="4">
    <source>
        <dbReference type="Proteomes" id="UP000070533"/>
    </source>
</evidence>
<proteinExistence type="predicted"/>
<sequence length="70" mass="7778">MVRKIYSVSGMKCEHCKANVEQSLKSLSGIQDAKVSLVDANVTVEFDENDVTPQQIKEVVDSCGRYELTL</sequence>
<gene>
    <name evidence="3" type="ORF">HMPREF3226_00540</name>
</gene>
<reference evidence="4" key="1">
    <citation type="submission" date="2016-01" db="EMBL/GenBank/DDBJ databases">
        <authorList>
            <person name="Mitreva M."/>
            <person name="Pepin K.H."/>
            <person name="Mihindukulasuriya K.A."/>
            <person name="Fulton R."/>
            <person name="Fronick C."/>
            <person name="O'Laughlin M."/>
            <person name="Miner T."/>
            <person name="Herter B."/>
            <person name="Rosa B.A."/>
            <person name="Cordes M."/>
            <person name="Tomlinson C."/>
            <person name="Wollam A."/>
            <person name="Palsikar V.B."/>
            <person name="Mardis E.R."/>
            <person name="Wilson R.K."/>
        </authorList>
    </citation>
    <scope>NUCLEOTIDE SEQUENCE [LARGE SCALE GENOMIC DNA]</scope>
    <source>
        <strain evidence="4">MJR7716</strain>
    </source>
</reference>
<dbReference type="STRING" id="28128.HMPREF3226_00540"/>
<dbReference type="InterPro" id="IPR036163">
    <property type="entry name" value="HMA_dom_sf"/>
</dbReference>
<dbReference type="AlphaFoldDB" id="A0A133QJF0"/>
<dbReference type="PATRIC" id="fig|28128.5.peg.543"/>
<dbReference type="InterPro" id="IPR017969">
    <property type="entry name" value="Heavy-metal-associated_CS"/>
</dbReference>
<dbReference type="PANTHER" id="PTHR46594:SF4">
    <property type="entry name" value="P-TYPE CATION-TRANSPORTING ATPASE"/>
    <property type="match status" value="1"/>
</dbReference>
<dbReference type="EMBL" id="LRQG01000021">
    <property type="protein sequence ID" value="KXA43005.1"/>
    <property type="molecule type" value="Genomic_DNA"/>
</dbReference>
<protein>
    <submittedName>
        <fullName evidence="3">Heavy metal-associated domain protein</fullName>
    </submittedName>
</protein>
<evidence type="ECO:0000313" key="3">
    <source>
        <dbReference type="EMBL" id="KXA43005.1"/>
    </source>
</evidence>
<dbReference type="eggNOG" id="COG2608">
    <property type="taxonomic scope" value="Bacteria"/>
</dbReference>
<keyword evidence="1" id="KW-0479">Metal-binding</keyword>
<accession>A0A133QJF0</accession>
<dbReference type="PANTHER" id="PTHR46594">
    <property type="entry name" value="P-TYPE CATION-TRANSPORTING ATPASE"/>
    <property type="match status" value="1"/>
</dbReference>
<dbReference type="PROSITE" id="PS01047">
    <property type="entry name" value="HMA_1"/>
    <property type="match status" value="1"/>
</dbReference>
<dbReference type="Pfam" id="PF00403">
    <property type="entry name" value="HMA"/>
    <property type="match status" value="1"/>
</dbReference>
<evidence type="ECO:0000256" key="1">
    <source>
        <dbReference type="ARBA" id="ARBA00022723"/>
    </source>
</evidence>
<dbReference type="OrthoDB" id="9813965at2"/>
<dbReference type="CDD" id="cd00371">
    <property type="entry name" value="HMA"/>
    <property type="match status" value="1"/>
</dbReference>
<comment type="caution">
    <text evidence="3">The sequence shown here is derived from an EMBL/GenBank/DDBJ whole genome shotgun (WGS) entry which is preliminary data.</text>
</comment>